<organism evidence="2 3">
    <name type="scientific">Abyssobacteria bacterium (strain SURF_5)</name>
    <dbReference type="NCBI Taxonomy" id="2093360"/>
    <lineage>
        <taxon>Bacteria</taxon>
        <taxon>Pseudomonadati</taxon>
        <taxon>Candidatus Hydrogenedentota</taxon>
        <taxon>Candidatus Abyssobacteria</taxon>
    </lineage>
</organism>
<proteinExistence type="predicted"/>
<dbReference type="PANTHER" id="PTHR43433">
    <property type="entry name" value="HYDROLASE, ALPHA/BETA FOLD FAMILY PROTEIN"/>
    <property type="match status" value="1"/>
</dbReference>
<reference evidence="2 3" key="1">
    <citation type="journal article" date="2017" name="ISME J.">
        <title>Energy and carbon metabolisms in a deep terrestrial subsurface fluid microbial community.</title>
        <authorList>
            <person name="Momper L."/>
            <person name="Jungbluth S.P."/>
            <person name="Lee M.D."/>
            <person name="Amend J.P."/>
        </authorList>
    </citation>
    <scope>NUCLEOTIDE SEQUENCE [LARGE SCALE GENOMIC DNA]</scope>
    <source>
        <strain evidence="2">SURF_5</strain>
    </source>
</reference>
<keyword evidence="2" id="KW-0378">Hydrolase</keyword>
<evidence type="ECO:0000313" key="2">
    <source>
        <dbReference type="EMBL" id="RJP16079.1"/>
    </source>
</evidence>
<evidence type="ECO:0000259" key="1">
    <source>
        <dbReference type="Pfam" id="PF00561"/>
    </source>
</evidence>
<dbReference type="GO" id="GO:0016787">
    <property type="term" value="F:hydrolase activity"/>
    <property type="evidence" value="ECO:0007669"/>
    <property type="project" value="UniProtKB-KW"/>
</dbReference>
<dbReference type="InterPro" id="IPR029058">
    <property type="entry name" value="AB_hydrolase_fold"/>
</dbReference>
<protein>
    <submittedName>
        <fullName evidence="2">Alpha/beta hydrolase</fullName>
    </submittedName>
</protein>
<dbReference type="InterPro" id="IPR050471">
    <property type="entry name" value="AB_hydrolase"/>
</dbReference>
<dbReference type="SUPFAM" id="SSF53474">
    <property type="entry name" value="alpha/beta-Hydrolases"/>
    <property type="match status" value="1"/>
</dbReference>
<dbReference type="PRINTS" id="PR00111">
    <property type="entry name" value="ABHYDROLASE"/>
</dbReference>
<sequence>MRRGFWGMAAASGDGAELYYEEFGQGEPLVMVPGLGAHSRIWGPFPKMLAERRRVIVYDPRGLGRSAADSRPLSLELMASDVAAVLDASGAEKADVLGASLGSLVALRFALDFGRRAGRLVLVTPAPVRTRYGDWLVQTLRLLAERVSPEEFIQALMLFSFSPPFFDKSYGMIKEVGRMLAPSHSEMEQIKRQLEMLKDVELPQDLSAIDVPVLILAGQRDVLAPIEAARRLASKLRRSELVSFPDAGHSPFVESTEKVIQEIERFLQRT</sequence>
<name>A0A3A4N8K4_ABYX5</name>
<dbReference type="InterPro" id="IPR000073">
    <property type="entry name" value="AB_hydrolase_1"/>
</dbReference>
<dbReference type="Proteomes" id="UP000265882">
    <property type="component" value="Unassembled WGS sequence"/>
</dbReference>
<dbReference type="EMBL" id="QZKU01000128">
    <property type="protein sequence ID" value="RJP16079.1"/>
    <property type="molecule type" value="Genomic_DNA"/>
</dbReference>
<dbReference type="PANTHER" id="PTHR43433:SF5">
    <property type="entry name" value="AB HYDROLASE-1 DOMAIN-CONTAINING PROTEIN"/>
    <property type="match status" value="1"/>
</dbReference>
<dbReference type="AlphaFoldDB" id="A0A3A4N8K4"/>
<gene>
    <name evidence="2" type="ORF">C4520_18870</name>
</gene>
<evidence type="ECO:0000313" key="3">
    <source>
        <dbReference type="Proteomes" id="UP000265882"/>
    </source>
</evidence>
<accession>A0A3A4N8K4</accession>
<feature type="domain" description="AB hydrolase-1" evidence="1">
    <location>
        <begin position="28"/>
        <end position="254"/>
    </location>
</feature>
<comment type="caution">
    <text evidence="2">The sequence shown here is derived from an EMBL/GenBank/DDBJ whole genome shotgun (WGS) entry which is preliminary data.</text>
</comment>
<dbReference type="Gene3D" id="3.40.50.1820">
    <property type="entry name" value="alpha/beta hydrolase"/>
    <property type="match status" value="1"/>
</dbReference>
<dbReference type="Pfam" id="PF00561">
    <property type="entry name" value="Abhydrolase_1"/>
    <property type="match status" value="1"/>
</dbReference>